<dbReference type="EMBL" id="BAABJM010000002">
    <property type="protein sequence ID" value="GAA5056179.1"/>
    <property type="molecule type" value="Genomic_DNA"/>
</dbReference>
<protein>
    <submittedName>
        <fullName evidence="3">Lipase</fullName>
    </submittedName>
</protein>
<feature type="chain" id="PRO_5045044134" evidence="1">
    <location>
        <begin position="20"/>
        <end position="315"/>
    </location>
</feature>
<evidence type="ECO:0000259" key="2">
    <source>
        <dbReference type="Pfam" id="PF12740"/>
    </source>
</evidence>
<accession>A0ABP9KG75</accession>
<dbReference type="InterPro" id="IPR041127">
    <property type="entry name" value="PET_hydrolase/cutinase-like"/>
</dbReference>
<evidence type="ECO:0000313" key="4">
    <source>
        <dbReference type="Proteomes" id="UP001500603"/>
    </source>
</evidence>
<dbReference type="Gene3D" id="3.40.50.1820">
    <property type="entry name" value="alpha/beta hydrolase"/>
    <property type="match status" value="1"/>
</dbReference>
<evidence type="ECO:0000256" key="1">
    <source>
        <dbReference type="SAM" id="SignalP"/>
    </source>
</evidence>
<dbReference type="Pfam" id="PF12740">
    <property type="entry name" value="PETase"/>
    <property type="match status" value="1"/>
</dbReference>
<sequence length="315" mass="32942">MVAAAALACVPATFGVAQADPAPYVPTAGIESKYFADGPSAVTERLGIGCCDATGARYDLWYPSDLESGPGRHPIILWGNGSNAVPSQYTHLLRHLASWGFVVIATENKNTGSGAEIRQSLEFLLGREQDPSSVFHGKLDRGAVGAMGHSQGATGAVNALRDSGGAIKTAVPLELPSQALCSSGGTCPDTRQLTTGSLFLVNGSRDGISPSNQLLPWQVVGLHSNRAYYEATPPQVPKVWATYNGADHNDPQGQPDCGAASNPCGVGVFGYLGYPTAWLRAQLTGDPEARSAFRSGGELFAPSPNWSNQVSTLWG</sequence>
<dbReference type="Proteomes" id="UP001500603">
    <property type="component" value="Unassembled WGS sequence"/>
</dbReference>
<feature type="domain" description="PET hydrolase/cutinase-like" evidence="2">
    <location>
        <begin position="59"/>
        <end position="173"/>
    </location>
</feature>
<name>A0ABP9KG75_9NOCA</name>
<keyword evidence="4" id="KW-1185">Reference proteome</keyword>
<proteinExistence type="predicted"/>
<comment type="caution">
    <text evidence="3">The sequence shown here is derived from an EMBL/GenBank/DDBJ whole genome shotgun (WGS) entry which is preliminary data.</text>
</comment>
<dbReference type="InterPro" id="IPR029058">
    <property type="entry name" value="AB_hydrolase_fold"/>
</dbReference>
<gene>
    <name evidence="3" type="ORF">GCM10023318_33280</name>
</gene>
<dbReference type="PANTHER" id="PTHR33428:SF14">
    <property type="entry name" value="CARBOXYLESTERASE TYPE B DOMAIN-CONTAINING PROTEIN"/>
    <property type="match status" value="1"/>
</dbReference>
<organism evidence="3 4">
    <name type="scientific">Nocardia callitridis</name>
    <dbReference type="NCBI Taxonomy" id="648753"/>
    <lineage>
        <taxon>Bacteria</taxon>
        <taxon>Bacillati</taxon>
        <taxon>Actinomycetota</taxon>
        <taxon>Actinomycetes</taxon>
        <taxon>Mycobacteriales</taxon>
        <taxon>Nocardiaceae</taxon>
        <taxon>Nocardia</taxon>
    </lineage>
</organism>
<dbReference type="RefSeq" id="WP_345496278.1">
    <property type="nucleotide sequence ID" value="NZ_BAABJM010000002.1"/>
</dbReference>
<reference evidence="4" key="1">
    <citation type="journal article" date="2019" name="Int. J. Syst. Evol. Microbiol.">
        <title>The Global Catalogue of Microorganisms (GCM) 10K type strain sequencing project: providing services to taxonomists for standard genome sequencing and annotation.</title>
        <authorList>
            <consortium name="The Broad Institute Genomics Platform"/>
            <consortium name="The Broad Institute Genome Sequencing Center for Infectious Disease"/>
            <person name="Wu L."/>
            <person name="Ma J."/>
        </authorList>
    </citation>
    <scope>NUCLEOTIDE SEQUENCE [LARGE SCALE GENOMIC DNA]</scope>
    <source>
        <strain evidence="4">JCM 18298</strain>
    </source>
</reference>
<feature type="signal peptide" evidence="1">
    <location>
        <begin position="1"/>
        <end position="19"/>
    </location>
</feature>
<dbReference type="PANTHER" id="PTHR33428">
    <property type="entry name" value="CHLOROPHYLLASE-2, CHLOROPLASTIC"/>
    <property type="match status" value="1"/>
</dbReference>
<evidence type="ECO:0000313" key="3">
    <source>
        <dbReference type="EMBL" id="GAA5056179.1"/>
    </source>
</evidence>
<dbReference type="SUPFAM" id="SSF53474">
    <property type="entry name" value="alpha/beta-Hydrolases"/>
    <property type="match status" value="1"/>
</dbReference>
<keyword evidence="1" id="KW-0732">Signal</keyword>